<keyword evidence="2" id="KW-1185">Reference proteome</keyword>
<organism evidence="1 2">
    <name type="scientific">Rickettsia argasii T170-B</name>
    <dbReference type="NCBI Taxonomy" id="1268837"/>
    <lineage>
        <taxon>Bacteria</taxon>
        <taxon>Pseudomonadati</taxon>
        <taxon>Pseudomonadota</taxon>
        <taxon>Alphaproteobacteria</taxon>
        <taxon>Rickettsiales</taxon>
        <taxon>Rickettsiaceae</taxon>
        <taxon>Rickettsieae</taxon>
        <taxon>Rickettsia</taxon>
        <taxon>spotted fever group</taxon>
    </lineage>
</organism>
<proteinExistence type="predicted"/>
<reference evidence="1 2" key="1">
    <citation type="submission" date="2015-01" db="EMBL/GenBank/DDBJ databases">
        <title>Genome Sequencing of Rickettsiales /home/snadendla/prok_pipe/test/illegal_ec_num.txt.</title>
        <authorList>
            <person name="Daugherty S.C."/>
            <person name="Su Q."/>
            <person name="Abolude K."/>
            <person name="Beier-Sexton M."/>
            <person name="Carlyon J.A."/>
            <person name="Carter R."/>
            <person name="Day N.P."/>
            <person name="Dumler S.J."/>
            <person name="Dyachenko V."/>
            <person name="Godinez A."/>
            <person name="Kurtti T.J."/>
            <person name="Lichay M."/>
            <person name="Mullins K.E."/>
            <person name="Ott S."/>
            <person name="Pappas-Brown V."/>
            <person name="Paris D.H."/>
            <person name="Patel P."/>
            <person name="Richards A.L."/>
            <person name="Sadzewicz L."/>
            <person name="Sears K."/>
            <person name="Seidman D."/>
            <person name="Sengamalay N."/>
            <person name="Stenos J."/>
            <person name="Tallon L.J."/>
            <person name="Vincent G."/>
            <person name="Fraser C.M."/>
            <person name="Munderloh U."/>
            <person name="Dunning-Hotopp J.C."/>
        </authorList>
    </citation>
    <scope>NUCLEOTIDE SEQUENCE [LARGE SCALE GENOMIC DNA]</scope>
    <source>
        <strain evidence="1 2">T170-B</strain>
    </source>
</reference>
<dbReference type="PATRIC" id="fig|1268837.3.peg.1210"/>
<comment type="caution">
    <text evidence="1">The sequence shown here is derived from an EMBL/GenBank/DDBJ whole genome shotgun (WGS) entry which is preliminary data.</text>
</comment>
<accession>A0A0F3RF16</accession>
<sequence length="50" mass="5792">MSFISFSTILYRLFNKEIIITVIKVTNVLRNIPLSAQYEIAGNILYKTIK</sequence>
<dbReference type="Proteomes" id="UP000033736">
    <property type="component" value="Unassembled WGS sequence"/>
</dbReference>
<gene>
    <name evidence="1" type="ORF">RAT170B_1015</name>
</gene>
<protein>
    <submittedName>
        <fullName evidence="1">Uncharacterized protein</fullName>
    </submittedName>
</protein>
<evidence type="ECO:0000313" key="1">
    <source>
        <dbReference type="EMBL" id="KJW04697.1"/>
    </source>
</evidence>
<evidence type="ECO:0000313" key="2">
    <source>
        <dbReference type="Proteomes" id="UP000033736"/>
    </source>
</evidence>
<name>A0A0F3RF16_9RICK</name>
<dbReference type="AlphaFoldDB" id="A0A0F3RF16"/>
<dbReference type="EMBL" id="LAOQ01000003">
    <property type="protein sequence ID" value="KJW04697.1"/>
    <property type="molecule type" value="Genomic_DNA"/>
</dbReference>